<feature type="transmembrane region" description="Helical" evidence="1">
    <location>
        <begin position="34"/>
        <end position="51"/>
    </location>
</feature>
<dbReference type="EMBL" id="FWXK01000007">
    <property type="protein sequence ID" value="SMC45468.1"/>
    <property type="molecule type" value="Genomic_DNA"/>
</dbReference>
<feature type="transmembrane region" description="Helical" evidence="1">
    <location>
        <begin position="198"/>
        <end position="218"/>
    </location>
</feature>
<dbReference type="Proteomes" id="UP000243884">
    <property type="component" value="Unassembled WGS sequence"/>
</dbReference>
<name>A0A1W1ZBS5_9LACT</name>
<reference evidence="3" key="1">
    <citation type="submission" date="2017-04" db="EMBL/GenBank/DDBJ databases">
        <authorList>
            <person name="Varghese N."/>
            <person name="Submissions S."/>
        </authorList>
    </citation>
    <scope>NUCLEOTIDE SEQUENCE [LARGE SCALE GENOMIC DNA]</scope>
    <source>
        <strain evidence="3">DSM 21500</strain>
    </source>
</reference>
<keyword evidence="3" id="KW-1185">Reference proteome</keyword>
<accession>A0A1W1ZBS5</accession>
<gene>
    <name evidence="2" type="ORF">SAMN04487984_1218</name>
</gene>
<feature type="transmembrane region" description="Helical" evidence="1">
    <location>
        <begin position="132"/>
        <end position="151"/>
    </location>
</feature>
<protein>
    <submittedName>
        <fullName evidence="2">Uncharacterized protein</fullName>
    </submittedName>
</protein>
<organism evidence="2 3">
    <name type="scientific">Aerococcus suis</name>
    <dbReference type="NCBI Taxonomy" id="371602"/>
    <lineage>
        <taxon>Bacteria</taxon>
        <taxon>Bacillati</taxon>
        <taxon>Bacillota</taxon>
        <taxon>Bacilli</taxon>
        <taxon>Lactobacillales</taxon>
        <taxon>Aerococcaceae</taxon>
        <taxon>Aerococcus</taxon>
    </lineage>
</organism>
<evidence type="ECO:0000313" key="3">
    <source>
        <dbReference type="Proteomes" id="UP000243884"/>
    </source>
</evidence>
<keyword evidence="1" id="KW-0812">Transmembrane</keyword>
<keyword evidence="1" id="KW-1133">Transmembrane helix</keyword>
<feature type="transmembrane region" description="Helical" evidence="1">
    <location>
        <begin position="93"/>
        <end position="111"/>
    </location>
</feature>
<sequence length="263" mass="30843">MASLLVVMTLWFTNPSFQAILEPSFFFKQGLYPILLFLLSWLFFTLLTMFYERIDFRLPGSKGFKATLYVISELLIIFLYVSEPLPHRVDLDWILNPLKLLILFMLQGKLIQHLLVRERLMYRPKPFFYTRGLLVYMITFILFRLIIYLGFNGYQLPQSHLGISVMWSGIMGLAIGLSFSTLQRYLIRQEQKGKANLFALQFFALLSIGYHVFIILSYDVSWLDMITRCALDIFAVWLATFIILYFQINEKSELSSRPFDEGA</sequence>
<feature type="transmembrane region" description="Helical" evidence="1">
    <location>
        <begin position="63"/>
        <end position="81"/>
    </location>
</feature>
<proteinExistence type="predicted"/>
<dbReference type="AlphaFoldDB" id="A0A1W1ZBS5"/>
<evidence type="ECO:0000313" key="2">
    <source>
        <dbReference type="EMBL" id="SMC45468.1"/>
    </source>
</evidence>
<feature type="transmembrane region" description="Helical" evidence="1">
    <location>
        <begin position="230"/>
        <end position="248"/>
    </location>
</feature>
<evidence type="ECO:0000256" key="1">
    <source>
        <dbReference type="SAM" id="Phobius"/>
    </source>
</evidence>
<keyword evidence="1" id="KW-0472">Membrane</keyword>
<feature type="transmembrane region" description="Helical" evidence="1">
    <location>
        <begin position="163"/>
        <end position="186"/>
    </location>
</feature>
<dbReference type="STRING" id="371602.SAMN04487984_1218"/>